<evidence type="ECO:0000313" key="2">
    <source>
        <dbReference type="EMBL" id="GGH28051.1"/>
    </source>
</evidence>
<proteinExistence type="predicted"/>
<keyword evidence="3" id="KW-1185">Reference proteome</keyword>
<dbReference type="InterPro" id="IPR029068">
    <property type="entry name" value="Glyas_Bleomycin-R_OHBP_Dase"/>
</dbReference>
<dbReference type="AlphaFoldDB" id="A0A917IB26"/>
<dbReference type="PANTHER" id="PTHR33990">
    <property type="entry name" value="PROTEIN YJDN-RELATED"/>
    <property type="match status" value="1"/>
</dbReference>
<reference evidence="2" key="2">
    <citation type="submission" date="2020-09" db="EMBL/GenBank/DDBJ databases">
        <authorList>
            <person name="Sun Q."/>
            <person name="Zhou Y."/>
        </authorList>
    </citation>
    <scope>NUCLEOTIDE SEQUENCE</scope>
    <source>
        <strain evidence="2">CGMCC 1.12214</strain>
    </source>
</reference>
<evidence type="ECO:0000313" key="3">
    <source>
        <dbReference type="Proteomes" id="UP000603912"/>
    </source>
</evidence>
<dbReference type="CDD" id="cd06588">
    <property type="entry name" value="PhnB_like"/>
    <property type="match status" value="1"/>
</dbReference>
<protein>
    <submittedName>
        <fullName evidence="2">VOC family protein</fullName>
    </submittedName>
</protein>
<organism evidence="2 3">
    <name type="scientific">Alsobacter metallidurans</name>
    <dbReference type="NCBI Taxonomy" id="340221"/>
    <lineage>
        <taxon>Bacteria</taxon>
        <taxon>Pseudomonadati</taxon>
        <taxon>Pseudomonadota</taxon>
        <taxon>Alphaproteobacteria</taxon>
        <taxon>Hyphomicrobiales</taxon>
        <taxon>Alsobacteraceae</taxon>
        <taxon>Alsobacter</taxon>
    </lineage>
</organism>
<dbReference type="InterPro" id="IPR009725">
    <property type="entry name" value="3_dmu_93_MTrfase"/>
</dbReference>
<dbReference type="Pfam" id="PF06983">
    <property type="entry name" value="3-dmu-9_3-mt"/>
    <property type="match status" value="1"/>
</dbReference>
<dbReference type="Gene3D" id="3.10.180.10">
    <property type="entry name" value="2,3-Dihydroxybiphenyl 1,2-Dioxygenase, domain 1"/>
    <property type="match status" value="1"/>
</dbReference>
<comment type="caution">
    <text evidence="2">The sequence shown here is derived from an EMBL/GenBank/DDBJ whole genome shotgun (WGS) entry which is preliminary data.</text>
</comment>
<accession>A0A917IB26</accession>
<dbReference type="PIRSF" id="PIRSF021700">
    <property type="entry name" value="3_dmu_93_MTrfase"/>
    <property type="match status" value="1"/>
</dbReference>
<dbReference type="EMBL" id="BMES01000002">
    <property type="protein sequence ID" value="GGH28051.1"/>
    <property type="molecule type" value="Genomic_DNA"/>
</dbReference>
<feature type="domain" description="PhnB-like" evidence="1">
    <location>
        <begin position="4"/>
        <end position="118"/>
    </location>
</feature>
<dbReference type="SUPFAM" id="SSF54593">
    <property type="entry name" value="Glyoxalase/Bleomycin resistance protein/Dihydroxybiphenyl dioxygenase"/>
    <property type="match status" value="1"/>
</dbReference>
<name>A0A917IB26_9HYPH</name>
<sequence length="161" mass="17528">MTELSHCLWFNGQAEEAARWYCSAFPNSRMGAVITTPVDTPAVKQGGVLLVEFTLAGQPYAALNGGPNFSFTPAVSLVLSCDGQDEVDRVWNAILDGGGQPMACGWITDGYGVSWQVVPAEAFTMLKDPDDAKRRRYMQAMMDMVKLDLPTLRRAFDGAAD</sequence>
<reference evidence="2" key="1">
    <citation type="journal article" date="2014" name="Int. J. Syst. Evol. Microbiol.">
        <title>Complete genome sequence of Corynebacterium casei LMG S-19264T (=DSM 44701T), isolated from a smear-ripened cheese.</title>
        <authorList>
            <consortium name="US DOE Joint Genome Institute (JGI-PGF)"/>
            <person name="Walter F."/>
            <person name="Albersmeier A."/>
            <person name="Kalinowski J."/>
            <person name="Ruckert C."/>
        </authorList>
    </citation>
    <scope>NUCLEOTIDE SEQUENCE</scope>
    <source>
        <strain evidence="2">CGMCC 1.12214</strain>
    </source>
</reference>
<dbReference type="Proteomes" id="UP000603912">
    <property type="component" value="Unassembled WGS sequence"/>
</dbReference>
<dbReference type="InterPro" id="IPR028973">
    <property type="entry name" value="PhnB-like"/>
</dbReference>
<dbReference type="RefSeq" id="WP_188519162.1">
    <property type="nucleotide sequence ID" value="NZ_BMES01000002.1"/>
</dbReference>
<evidence type="ECO:0000259" key="1">
    <source>
        <dbReference type="Pfam" id="PF06983"/>
    </source>
</evidence>
<gene>
    <name evidence="2" type="ORF">GCM10007036_37010</name>
</gene>
<dbReference type="PANTHER" id="PTHR33990:SF2">
    <property type="entry name" value="PHNB-LIKE DOMAIN-CONTAINING PROTEIN"/>
    <property type="match status" value="1"/>
</dbReference>